<accession>A0A3E0EJT4</accession>
<dbReference type="RefSeq" id="WP_115813938.1">
    <property type="nucleotide sequence ID" value="NZ_QUNI01000008.1"/>
</dbReference>
<reference evidence="1 2" key="1">
    <citation type="submission" date="2018-08" db="EMBL/GenBank/DDBJ databases">
        <title>Genomic Encyclopedia of Archaeal and Bacterial Type Strains, Phase II (KMG-II): from individual species to whole genera.</title>
        <authorList>
            <person name="Goeker M."/>
        </authorList>
    </citation>
    <scope>NUCLEOTIDE SEQUENCE [LARGE SCALE GENOMIC DNA]</scope>
    <source>
        <strain evidence="1 2">DSM 100880</strain>
    </source>
</reference>
<dbReference type="PROSITE" id="PS51257">
    <property type="entry name" value="PROKAR_LIPOPROTEIN"/>
    <property type="match status" value="1"/>
</dbReference>
<name>A0A3E0EJT4_9FLAO</name>
<evidence type="ECO:0000313" key="1">
    <source>
        <dbReference type="EMBL" id="REG97990.1"/>
    </source>
</evidence>
<protein>
    <submittedName>
        <fullName evidence="1">Uncharacterized protein</fullName>
    </submittedName>
</protein>
<dbReference type="EMBL" id="QUNI01000008">
    <property type="protein sequence ID" value="REG97990.1"/>
    <property type="molecule type" value="Genomic_DNA"/>
</dbReference>
<dbReference type="Proteomes" id="UP000257136">
    <property type="component" value="Unassembled WGS sequence"/>
</dbReference>
<keyword evidence="2" id="KW-1185">Reference proteome</keyword>
<evidence type="ECO:0000313" key="2">
    <source>
        <dbReference type="Proteomes" id="UP000257136"/>
    </source>
</evidence>
<proteinExistence type="predicted"/>
<comment type="caution">
    <text evidence="1">The sequence shown here is derived from an EMBL/GenBank/DDBJ whole genome shotgun (WGS) entry which is preliminary data.</text>
</comment>
<sequence length="171" mass="20452">MDKIVRSVLVLSLFIVSCSKKVHYDENINNVKVVIEKDITIDFKSEKILIDYDGLIYEDTIIFTKNEKNNIIDYYNKFNLNDKCGDFWYFDENSTTASLHDEIIIFENNKIKSRSIINSYYEIKNCFFENQEIKTVKFRNLIKQIIINKNSYKKAEDSLRVFIKRKPRMLM</sequence>
<gene>
    <name evidence="1" type="ORF">C8P67_108156</name>
</gene>
<organism evidence="1 2">
    <name type="scientific">Flavobacterium aquicola</name>
    <dbReference type="NCBI Taxonomy" id="1682742"/>
    <lineage>
        <taxon>Bacteria</taxon>
        <taxon>Pseudomonadati</taxon>
        <taxon>Bacteroidota</taxon>
        <taxon>Flavobacteriia</taxon>
        <taxon>Flavobacteriales</taxon>
        <taxon>Flavobacteriaceae</taxon>
        <taxon>Flavobacterium</taxon>
    </lineage>
</organism>
<dbReference type="AlphaFoldDB" id="A0A3E0EJT4"/>